<proteinExistence type="predicted"/>
<dbReference type="OrthoDB" id="4485807at2759"/>
<feature type="coiled-coil region" evidence="1">
    <location>
        <begin position="158"/>
        <end position="185"/>
    </location>
</feature>
<name>A0A1E3BMG0_ASPCR</name>
<protein>
    <submittedName>
        <fullName evidence="2">Uncharacterized protein</fullName>
    </submittedName>
</protein>
<evidence type="ECO:0000313" key="2">
    <source>
        <dbReference type="EMBL" id="ODM22098.1"/>
    </source>
</evidence>
<keyword evidence="3" id="KW-1185">Reference proteome</keyword>
<evidence type="ECO:0000256" key="1">
    <source>
        <dbReference type="SAM" id="Coils"/>
    </source>
</evidence>
<evidence type="ECO:0000313" key="3">
    <source>
        <dbReference type="Proteomes" id="UP000094569"/>
    </source>
</evidence>
<organism evidence="2 3">
    <name type="scientific">Aspergillus cristatus</name>
    <name type="common">Chinese Fuzhuan brick tea-fermentation fungus</name>
    <name type="synonym">Eurotium cristatum</name>
    <dbReference type="NCBI Taxonomy" id="573508"/>
    <lineage>
        <taxon>Eukaryota</taxon>
        <taxon>Fungi</taxon>
        <taxon>Dikarya</taxon>
        <taxon>Ascomycota</taxon>
        <taxon>Pezizomycotina</taxon>
        <taxon>Eurotiomycetes</taxon>
        <taxon>Eurotiomycetidae</taxon>
        <taxon>Eurotiales</taxon>
        <taxon>Aspergillaceae</taxon>
        <taxon>Aspergillus</taxon>
        <taxon>Aspergillus subgen. Aspergillus</taxon>
    </lineage>
</organism>
<dbReference type="AlphaFoldDB" id="A0A1E3BMG0"/>
<dbReference type="VEuPathDB" id="FungiDB:SI65_02944"/>
<reference evidence="2 3" key="1">
    <citation type="journal article" date="2016" name="BMC Genomics">
        <title>Comparative genomic and transcriptomic analyses of the Fuzhuan brick tea-fermentation fungus Aspergillus cristatus.</title>
        <authorList>
            <person name="Ge Y."/>
            <person name="Wang Y."/>
            <person name="Liu Y."/>
            <person name="Tan Y."/>
            <person name="Ren X."/>
            <person name="Zhang X."/>
            <person name="Hyde K.D."/>
            <person name="Liu Y."/>
            <person name="Liu Z."/>
        </authorList>
    </citation>
    <scope>NUCLEOTIDE SEQUENCE [LARGE SCALE GENOMIC DNA]</scope>
    <source>
        <strain evidence="2 3">GZAAS20.1005</strain>
    </source>
</reference>
<gene>
    <name evidence="2" type="ORF">SI65_02944</name>
</gene>
<sequence>MAPKELTPEEWRERLHQNPKRLELPEPLHSKTLSLDAKDKIFAGFLEISQNKTNNESTDKDNEAKEIADLECLERALADTGDGVYAQEIRLLLFKRQSVAEIEQNLRWAQDVIEADIKGRWIVQREVFVGEEFQDLCVELTLFGVDDLGEFGFEVKDKEDKETQLAAYKAELQRLNDEYWQHKQHVWRLEANTPLGPMRRAYEACRQKPDWHLSEWLRRDCAGRGGCCRRKCGCCEKARKTEREWNHGHCTSACRCCIASKGCSSKGKTTVEEDLKAVPFGFVAYETPYDERMFCEYILGMG</sequence>
<keyword evidence="1" id="KW-0175">Coiled coil</keyword>
<dbReference type="STRING" id="573508.A0A1E3BMG0"/>
<dbReference type="EMBL" id="JXNT01000002">
    <property type="protein sequence ID" value="ODM22098.1"/>
    <property type="molecule type" value="Genomic_DNA"/>
</dbReference>
<dbReference type="Proteomes" id="UP000094569">
    <property type="component" value="Unassembled WGS sequence"/>
</dbReference>
<accession>A0A1E3BMG0</accession>
<comment type="caution">
    <text evidence="2">The sequence shown here is derived from an EMBL/GenBank/DDBJ whole genome shotgun (WGS) entry which is preliminary data.</text>
</comment>